<dbReference type="CDD" id="cd01301">
    <property type="entry name" value="rDP_like"/>
    <property type="match status" value="1"/>
</dbReference>
<dbReference type="Proteomes" id="UP000004893">
    <property type="component" value="Unassembled WGS sequence"/>
</dbReference>
<evidence type="ECO:0000313" key="1">
    <source>
        <dbReference type="EMBL" id="EEG75951.1"/>
    </source>
</evidence>
<protein>
    <submittedName>
        <fullName evidence="1">Renal dipeptidase family protein</fullName>
    </submittedName>
</protein>
<dbReference type="GO" id="GO:0006508">
    <property type="term" value="P:proteolysis"/>
    <property type="evidence" value="ECO:0007669"/>
    <property type="project" value="InterPro"/>
</dbReference>
<dbReference type="HOGENOM" id="CLU_031404_2_1_9"/>
<dbReference type="GO" id="GO:0070573">
    <property type="term" value="F:metallodipeptidase activity"/>
    <property type="evidence" value="ECO:0007669"/>
    <property type="project" value="InterPro"/>
</dbReference>
<gene>
    <name evidence="1" type="ORF">CLOHYLEM_03927</name>
</gene>
<dbReference type="SUPFAM" id="SSF51556">
    <property type="entry name" value="Metallo-dependent hydrolases"/>
    <property type="match status" value="1"/>
</dbReference>
<evidence type="ECO:0000313" key="2">
    <source>
        <dbReference type="Proteomes" id="UP000004893"/>
    </source>
</evidence>
<sequence>MKLIDMHCDTVWKLMDLGGEGDLMTGSCDVTIPRMRQAGTLAQFFACFGYLDDFKDKGGYDACYRHILDMAAYLKEQTEIHKNDIALARSADDICRNARSGKISAVLTVEEGGVLNGDLERLDVLYDQGVRLITLMWNYENCIGYPNSRDASVMWQGLKPFGIEVVEKMNDKGMIIDVSHASDGTFRDVMEYAPGAVVASHSNCRALCDHPRNLTDEMIRRLANEGGIAGLNLYGPFLGTQDESRLDEMTAHVLHMIDVGGSEFPAIGTDFDGFDGMKTLDIPDAGQMELLWEALKKKGLGEDQLDKIWSGNVLRVFKSLRDLQQ</sequence>
<proteinExistence type="predicted"/>
<dbReference type="InterPro" id="IPR008257">
    <property type="entry name" value="Pept_M19"/>
</dbReference>
<dbReference type="eggNOG" id="COG2355">
    <property type="taxonomic scope" value="Bacteria"/>
</dbReference>
<dbReference type="InterPro" id="IPR032466">
    <property type="entry name" value="Metal_Hydrolase"/>
</dbReference>
<dbReference type="PROSITE" id="PS51365">
    <property type="entry name" value="RENAL_DIPEPTIDASE_2"/>
    <property type="match status" value="1"/>
</dbReference>
<dbReference type="AlphaFoldDB" id="C0BVX2"/>
<comment type="caution">
    <text evidence="1">The sequence shown here is derived from an EMBL/GenBank/DDBJ whole genome shotgun (WGS) entry which is preliminary data.</text>
</comment>
<dbReference type="STRING" id="553973.CLOHYLEM_03927"/>
<dbReference type="PANTHER" id="PTHR10443">
    <property type="entry name" value="MICROSOMAL DIPEPTIDASE"/>
    <property type="match status" value="1"/>
</dbReference>
<organism evidence="1 2">
    <name type="scientific">[Clostridium] hylemonae DSM 15053</name>
    <dbReference type="NCBI Taxonomy" id="553973"/>
    <lineage>
        <taxon>Bacteria</taxon>
        <taxon>Bacillati</taxon>
        <taxon>Bacillota</taxon>
        <taxon>Clostridia</taxon>
        <taxon>Lachnospirales</taxon>
        <taxon>Lachnospiraceae</taxon>
    </lineage>
</organism>
<reference evidence="1" key="1">
    <citation type="submission" date="2009-02" db="EMBL/GenBank/DDBJ databases">
        <authorList>
            <person name="Fulton L."/>
            <person name="Clifton S."/>
            <person name="Fulton B."/>
            <person name="Xu J."/>
            <person name="Minx P."/>
            <person name="Pepin K.H."/>
            <person name="Johnson M."/>
            <person name="Bhonagiri V."/>
            <person name="Nash W.E."/>
            <person name="Mardis E.R."/>
            <person name="Wilson R.K."/>
        </authorList>
    </citation>
    <scope>NUCLEOTIDE SEQUENCE [LARGE SCALE GENOMIC DNA]</scope>
    <source>
        <strain evidence="1">DSM 15053</strain>
    </source>
</reference>
<accession>C0BVX2</accession>
<dbReference type="Pfam" id="PF01244">
    <property type="entry name" value="Peptidase_M19"/>
    <property type="match status" value="1"/>
</dbReference>
<dbReference type="RefSeq" id="WP_006441255.1">
    <property type="nucleotide sequence ID" value="NZ_CP036524.1"/>
</dbReference>
<dbReference type="Gene3D" id="3.20.20.140">
    <property type="entry name" value="Metal-dependent hydrolases"/>
    <property type="match status" value="1"/>
</dbReference>
<dbReference type="EMBL" id="ABYI02000001">
    <property type="protein sequence ID" value="EEG75951.1"/>
    <property type="molecule type" value="Genomic_DNA"/>
</dbReference>
<dbReference type="PANTHER" id="PTHR10443:SF12">
    <property type="entry name" value="DIPEPTIDASE"/>
    <property type="match status" value="1"/>
</dbReference>
<keyword evidence="2" id="KW-1185">Reference proteome</keyword>
<reference evidence="1" key="2">
    <citation type="submission" date="2013-06" db="EMBL/GenBank/DDBJ databases">
        <title>Draft genome sequence of Clostridium hylemonae (DSM 15053).</title>
        <authorList>
            <person name="Sudarsanam P."/>
            <person name="Ley R."/>
            <person name="Guruge J."/>
            <person name="Turnbaugh P.J."/>
            <person name="Mahowald M."/>
            <person name="Liep D."/>
            <person name="Gordon J."/>
        </authorList>
    </citation>
    <scope>NUCLEOTIDE SEQUENCE</scope>
    <source>
        <strain evidence="1">DSM 15053</strain>
    </source>
</reference>
<dbReference type="OrthoDB" id="9804920at2"/>
<name>C0BVX2_9FIRM</name>